<dbReference type="Proteomes" id="UP001627284">
    <property type="component" value="Unassembled WGS sequence"/>
</dbReference>
<name>A0ABD2TWP5_9SOLN</name>
<dbReference type="EMBL" id="JBJKTR010000008">
    <property type="protein sequence ID" value="KAL3360874.1"/>
    <property type="molecule type" value="Genomic_DNA"/>
</dbReference>
<reference evidence="2 3" key="1">
    <citation type="submission" date="2024-05" db="EMBL/GenBank/DDBJ databases">
        <title>De novo assembly of an allotetraploid wild potato.</title>
        <authorList>
            <person name="Hosaka A.J."/>
        </authorList>
    </citation>
    <scope>NUCLEOTIDE SEQUENCE [LARGE SCALE GENOMIC DNA]</scope>
    <source>
        <tissue evidence="2">Young leaves</tissue>
    </source>
</reference>
<protein>
    <submittedName>
        <fullName evidence="2">Uncharacterized protein</fullName>
    </submittedName>
</protein>
<comment type="caution">
    <text evidence="2">The sequence shown here is derived from an EMBL/GenBank/DDBJ whole genome shotgun (WGS) entry which is preliminary data.</text>
</comment>
<gene>
    <name evidence="2" type="ORF">AABB24_014023</name>
</gene>
<keyword evidence="3" id="KW-1185">Reference proteome</keyword>
<organism evidence="2 3">
    <name type="scientific">Solanum stoloniferum</name>
    <dbReference type="NCBI Taxonomy" id="62892"/>
    <lineage>
        <taxon>Eukaryota</taxon>
        <taxon>Viridiplantae</taxon>
        <taxon>Streptophyta</taxon>
        <taxon>Embryophyta</taxon>
        <taxon>Tracheophyta</taxon>
        <taxon>Spermatophyta</taxon>
        <taxon>Magnoliopsida</taxon>
        <taxon>eudicotyledons</taxon>
        <taxon>Gunneridae</taxon>
        <taxon>Pentapetalae</taxon>
        <taxon>asterids</taxon>
        <taxon>lamiids</taxon>
        <taxon>Solanales</taxon>
        <taxon>Solanaceae</taxon>
        <taxon>Solanoideae</taxon>
        <taxon>Solaneae</taxon>
        <taxon>Solanum</taxon>
    </lineage>
</organism>
<evidence type="ECO:0000313" key="3">
    <source>
        <dbReference type="Proteomes" id="UP001627284"/>
    </source>
</evidence>
<dbReference type="AlphaFoldDB" id="A0ABD2TWP5"/>
<evidence type="ECO:0000256" key="1">
    <source>
        <dbReference type="SAM" id="MobiDB-lite"/>
    </source>
</evidence>
<sequence>MFPLAAAARKKKWRTEGDGEVSTAGCSCQCSLLRLPRRLFREKRGAEQRHEVSLAHCSCSLEKEKRDAGVGLLHVGCSRWKREGKKRGEAASGCWPRRYPSSFAGGDGVHRGC</sequence>
<feature type="region of interest" description="Disordered" evidence="1">
    <location>
        <begin position="85"/>
        <end position="113"/>
    </location>
</feature>
<evidence type="ECO:0000313" key="2">
    <source>
        <dbReference type="EMBL" id="KAL3360874.1"/>
    </source>
</evidence>
<proteinExistence type="predicted"/>
<accession>A0ABD2TWP5</accession>